<dbReference type="Pfam" id="PF25594">
    <property type="entry name" value="GldB_lipo"/>
    <property type="match status" value="1"/>
</dbReference>
<dbReference type="RefSeq" id="WP_188467470.1">
    <property type="nucleotide sequence ID" value="NZ_BAABHU010000018.1"/>
</dbReference>
<dbReference type="Proteomes" id="UP000240608">
    <property type="component" value="Unassembled WGS sequence"/>
</dbReference>
<gene>
    <name evidence="1" type="primary">gldB</name>
    <name evidence="1" type="ORF">C9994_11380</name>
</gene>
<organism evidence="1 2">
    <name type="scientific">Marivirga lumbricoides</name>
    <dbReference type="NCBI Taxonomy" id="1046115"/>
    <lineage>
        <taxon>Bacteria</taxon>
        <taxon>Pseudomonadati</taxon>
        <taxon>Bacteroidota</taxon>
        <taxon>Cytophagia</taxon>
        <taxon>Cytophagales</taxon>
        <taxon>Marivirgaceae</taxon>
        <taxon>Marivirga</taxon>
    </lineage>
</organism>
<evidence type="ECO:0000313" key="1">
    <source>
        <dbReference type="EMBL" id="PTB95365.1"/>
    </source>
</evidence>
<reference evidence="1 2" key="1">
    <citation type="submission" date="2018-03" db="EMBL/GenBank/DDBJ databases">
        <title>Cross-interface Injection: A General Nanoliter Liquid Handling Method Applied to Single Cells Genome Amplification Automated Nanoliter Liquid Handling Applied to Single Cell Multiple Displacement Amplification.</title>
        <authorList>
            <person name="Yun J."/>
            <person name="Xu P."/>
            <person name="Xu J."/>
            <person name="Dai X."/>
            <person name="Wang Y."/>
            <person name="Zheng X."/>
            <person name="Cao C."/>
            <person name="Yi Q."/>
            <person name="Zhu Y."/>
            <person name="Wang L."/>
            <person name="Dong Z."/>
            <person name="Huang Y."/>
            <person name="Huang L."/>
            <person name="Du W."/>
        </authorList>
    </citation>
    <scope>NUCLEOTIDE SEQUENCE [LARGE SCALE GENOMIC DNA]</scope>
    <source>
        <strain evidence="1 2">Z-D1-2</strain>
    </source>
</reference>
<dbReference type="PROSITE" id="PS51257">
    <property type="entry name" value="PROKAR_LIPOPROTEIN"/>
    <property type="match status" value="1"/>
</dbReference>
<proteinExistence type="predicted"/>
<dbReference type="AlphaFoldDB" id="A0A2T4DNH4"/>
<dbReference type="NCBIfam" id="TIGR03514">
    <property type="entry name" value="GldB_lipo"/>
    <property type="match status" value="1"/>
</dbReference>
<accession>A0A2T4DNH4</accession>
<dbReference type="EMBL" id="PYVU01000110">
    <property type="protein sequence ID" value="PTB95365.1"/>
    <property type="molecule type" value="Genomic_DNA"/>
</dbReference>
<sequence>MQRNRNSFVIHFILLSILFLSCSKETEFCSNAPEVTEIMVDMSFTDFTDDLISISGNNDAQQFVNQHPFLSSYFLGENTNTTDSAIAERLLNIFTNSAYKDTVYSEVKEEFKGFENLQNDFERAFQYYKYYYPEVEAPHLQMVLSGLQKDLYVSDSLVAIAADYFLGPKASYLPAGVPDYILRRYQKEYIVPMTMLLLTQKHNKTDYSDKTLLADMIFYGKSYYLAKQTIPCTPDSLLIGYTSTEMEDIAKNEHIIWANFLENDLLYETSHFLKDKFIGERPKTFEISNNCPGRIGIWVGWQIINSYMRNNPNVTLQELMQKTNVQEIFAKSQYKPRG</sequence>
<dbReference type="InterPro" id="IPR019853">
    <property type="entry name" value="GldB-like"/>
</dbReference>
<protein>
    <submittedName>
        <fullName evidence="1">Gliding motility lipoprotein GldB</fullName>
    </submittedName>
</protein>
<name>A0A2T4DNH4_9BACT</name>
<comment type="caution">
    <text evidence="1">The sequence shown here is derived from an EMBL/GenBank/DDBJ whole genome shotgun (WGS) entry which is preliminary data.</text>
</comment>
<keyword evidence="1" id="KW-0449">Lipoprotein</keyword>
<evidence type="ECO:0000313" key="2">
    <source>
        <dbReference type="Proteomes" id="UP000240608"/>
    </source>
</evidence>